<feature type="transmembrane region" description="Helical" evidence="5">
    <location>
        <begin position="227"/>
        <end position="248"/>
    </location>
</feature>
<feature type="transmembrane region" description="Helical" evidence="5">
    <location>
        <begin position="384"/>
        <end position="407"/>
    </location>
</feature>
<keyword evidence="4 5" id="KW-0472">Membrane</keyword>
<dbReference type="PANTHER" id="PTHR23542:SF1">
    <property type="entry name" value="MAJOR FACILITATOR SUPERFAMILY (MFS) PROFILE DOMAIN-CONTAINING PROTEIN"/>
    <property type="match status" value="1"/>
</dbReference>
<dbReference type="PANTHER" id="PTHR23542">
    <property type="match status" value="1"/>
</dbReference>
<feature type="domain" description="Major facilitator superfamily (MFS) profile" evidence="6">
    <location>
        <begin position="23"/>
        <end position="413"/>
    </location>
</feature>
<feature type="transmembrane region" description="Helical" evidence="5">
    <location>
        <begin position="21"/>
        <end position="50"/>
    </location>
</feature>
<feature type="transmembrane region" description="Helical" evidence="5">
    <location>
        <begin position="318"/>
        <end position="343"/>
    </location>
</feature>
<protein>
    <submittedName>
        <fullName evidence="7">MFS transporter</fullName>
    </submittedName>
</protein>
<feature type="transmembrane region" description="Helical" evidence="5">
    <location>
        <begin position="187"/>
        <end position="206"/>
    </location>
</feature>
<evidence type="ECO:0000259" key="6">
    <source>
        <dbReference type="PROSITE" id="PS50850"/>
    </source>
</evidence>
<keyword evidence="3 5" id="KW-1133">Transmembrane helix</keyword>
<dbReference type="SUPFAM" id="SSF103473">
    <property type="entry name" value="MFS general substrate transporter"/>
    <property type="match status" value="1"/>
</dbReference>
<evidence type="ECO:0000256" key="2">
    <source>
        <dbReference type="ARBA" id="ARBA00022692"/>
    </source>
</evidence>
<dbReference type="Proteomes" id="UP000323856">
    <property type="component" value="Unassembled WGS sequence"/>
</dbReference>
<dbReference type="InterPro" id="IPR020846">
    <property type="entry name" value="MFS_dom"/>
</dbReference>
<organism evidence="7 8">
    <name type="scientific">Paeniglutamicibacter gangotriensis</name>
    <dbReference type="NCBI Taxonomy" id="254787"/>
    <lineage>
        <taxon>Bacteria</taxon>
        <taxon>Bacillati</taxon>
        <taxon>Actinomycetota</taxon>
        <taxon>Actinomycetes</taxon>
        <taxon>Micrococcales</taxon>
        <taxon>Micrococcaceae</taxon>
        <taxon>Paeniglutamicibacter</taxon>
    </lineage>
</organism>
<dbReference type="Pfam" id="PF07690">
    <property type="entry name" value="MFS_1"/>
    <property type="match status" value="1"/>
</dbReference>
<sequence>MMINTVSKKSSQGSPYAALPPLVGWAFFPLGFFARLPLAMLTIGSMTLLIDSTGSYATGGMAAAMVGLGSAVGGPTIGYLTDRLGQRRVLVPVAILQAIFITALLWFGGAGVMAPVSVVVLLAVLAGATGPQVGPLARVRWMALTRKRESGGRELSAALSYESMVDELGFVLGPAAVGLFAALVAPWLPLAIAAVLTVVLVPLFAMHRTEAAVIPAVKNAVKVKLTTLQIVGISFAVTGMIGMGTFFGSSAAGTMAFAGSLGNANIGGLLYAAVGFTSSIAALSVAFWPSGWPQVSRWLAAGIFMVPAALALQLPGELLPMIAVLLLVGIPVGPILVTIFTIGGETAPPARLSTVMTLLSSGIVVGTAIGNSLAGLLADSHGYAGAYAVSAGAAGLILAAGIAMAVMRMRERRIMLSGNGPRL</sequence>
<dbReference type="InterPro" id="IPR036259">
    <property type="entry name" value="MFS_trans_sf"/>
</dbReference>
<gene>
    <name evidence="7" type="ORF">FQ154_05455</name>
</gene>
<comment type="subcellular location">
    <subcellularLocation>
        <location evidence="1">Cell membrane</location>
        <topology evidence="1">Multi-pass membrane protein</topology>
    </subcellularLocation>
</comment>
<dbReference type="GO" id="GO:0022857">
    <property type="term" value="F:transmembrane transporter activity"/>
    <property type="evidence" value="ECO:0007669"/>
    <property type="project" value="InterPro"/>
</dbReference>
<evidence type="ECO:0000256" key="5">
    <source>
        <dbReference type="SAM" id="Phobius"/>
    </source>
</evidence>
<evidence type="ECO:0000256" key="3">
    <source>
        <dbReference type="ARBA" id="ARBA00022989"/>
    </source>
</evidence>
<comment type="caution">
    <text evidence="7">The sequence shown here is derived from an EMBL/GenBank/DDBJ whole genome shotgun (WGS) entry which is preliminary data.</text>
</comment>
<proteinExistence type="predicted"/>
<dbReference type="GO" id="GO:0005886">
    <property type="term" value="C:plasma membrane"/>
    <property type="evidence" value="ECO:0007669"/>
    <property type="project" value="UniProtKB-SubCell"/>
</dbReference>
<dbReference type="AlphaFoldDB" id="A0A5B0END6"/>
<feature type="transmembrane region" description="Helical" evidence="5">
    <location>
        <begin position="355"/>
        <end position="378"/>
    </location>
</feature>
<dbReference type="Gene3D" id="1.20.1250.20">
    <property type="entry name" value="MFS general substrate transporter like domains"/>
    <property type="match status" value="1"/>
</dbReference>
<evidence type="ECO:0000256" key="4">
    <source>
        <dbReference type="ARBA" id="ARBA00023136"/>
    </source>
</evidence>
<keyword evidence="2 5" id="KW-0812">Transmembrane</keyword>
<dbReference type="EMBL" id="VOBL01000004">
    <property type="protein sequence ID" value="KAA0978779.1"/>
    <property type="molecule type" value="Genomic_DNA"/>
</dbReference>
<dbReference type="PROSITE" id="PS50850">
    <property type="entry name" value="MFS"/>
    <property type="match status" value="1"/>
</dbReference>
<feature type="transmembrane region" description="Helical" evidence="5">
    <location>
        <begin position="114"/>
        <end position="137"/>
    </location>
</feature>
<dbReference type="OrthoDB" id="9180256at2"/>
<feature type="transmembrane region" description="Helical" evidence="5">
    <location>
        <begin position="268"/>
        <end position="288"/>
    </location>
</feature>
<dbReference type="InterPro" id="IPR011701">
    <property type="entry name" value="MFS"/>
</dbReference>
<feature type="transmembrane region" description="Helical" evidence="5">
    <location>
        <begin position="56"/>
        <end position="77"/>
    </location>
</feature>
<evidence type="ECO:0000313" key="8">
    <source>
        <dbReference type="Proteomes" id="UP000323856"/>
    </source>
</evidence>
<evidence type="ECO:0000313" key="7">
    <source>
        <dbReference type="EMBL" id="KAA0978779.1"/>
    </source>
</evidence>
<evidence type="ECO:0000256" key="1">
    <source>
        <dbReference type="ARBA" id="ARBA00004651"/>
    </source>
</evidence>
<feature type="transmembrane region" description="Helical" evidence="5">
    <location>
        <begin position="295"/>
        <end position="312"/>
    </location>
</feature>
<accession>A0A5B0END6</accession>
<reference evidence="7 8" key="1">
    <citation type="submission" date="2019-07" db="EMBL/GenBank/DDBJ databases">
        <title>Analysis of the biochemical properties, biological activity and biotechnological potential of siderophores and biosurfactants produced by Antarctic psychrotolerant bacteria.</title>
        <authorList>
            <person name="Styczynski M."/>
            <person name="Krucon T."/>
            <person name="Decewicz P."/>
            <person name="Dziewit L."/>
        </authorList>
    </citation>
    <scope>NUCLEOTIDE SEQUENCE [LARGE SCALE GENOMIC DNA]</scope>
    <source>
        <strain evidence="7 8">ANT_H27</strain>
    </source>
</reference>
<name>A0A5B0END6_9MICC</name>